<evidence type="ECO:0000313" key="2">
    <source>
        <dbReference type="EMBL" id="AOZ47928.1"/>
    </source>
</evidence>
<keyword evidence="4" id="KW-1185">Reference proteome</keyword>
<proteinExistence type="predicted"/>
<protein>
    <submittedName>
        <fullName evidence="1">Uncharacterized protein</fullName>
    </submittedName>
</protein>
<reference evidence="2 4" key="1">
    <citation type="journal article" date="2016" name="Plant Dis.">
        <title>Improved production of propionic acid using genome shuffling.</title>
        <authorList>
            <person name="Luna-Flores C.H."/>
            <person name="Palfreyman R.W."/>
            <person name="Kromer J.O."/>
            <person name="Nielsen L.K."/>
            <person name="Marcellin E."/>
        </authorList>
    </citation>
    <scope>NUCLEOTIDE SEQUENCE [LARGE SCALE GENOMIC DNA]</scope>
    <source>
        <strain evidence="2 4">F3E8</strain>
    </source>
</reference>
<dbReference type="Proteomes" id="UP000178666">
    <property type="component" value="Chromosome"/>
</dbReference>
<name>A0AAC8YGX7_9ACTN</name>
<dbReference type="EMBL" id="CP015970">
    <property type="protein sequence ID" value="AOZ47928.1"/>
    <property type="molecule type" value="Genomic_DNA"/>
</dbReference>
<organism evidence="1 3">
    <name type="scientific">Acidipropionibacterium acidipropionici</name>
    <dbReference type="NCBI Taxonomy" id="1748"/>
    <lineage>
        <taxon>Bacteria</taxon>
        <taxon>Bacillati</taxon>
        <taxon>Actinomycetota</taxon>
        <taxon>Actinomycetes</taxon>
        <taxon>Propionibacteriales</taxon>
        <taxon>Propionibacteriaceae</taxon>
        <taxon>Acidipropionibacterium</taxon>
    </lineage>
</organism>
<evidence type="ECO:0000313" key="3">
    <source>
        <dbReference type="Proteomes" id="UP000075221"/>
    </source>
</evidence>
<reference evidence="1 3" key="2">
    <citation type="submission" date="2016-02" db="EMBL/GenBank/DDBJ databases">
        <title>Complete Genome Sequence of Propionibacterium acidipropionici ATCC 55737.</title>
        <authorList>
            <person name="Luna Flores C.H."/>
            <person name="Nielsen L.K."/>
            <person name="Marcellin E."/>
        </authorList>
    </citation>
    <scope>NUCLEOTIDE SEQUENCE [LARGE SCALE GENOMIC DNA]</scope>
    <source>
        <strain evidence="1 3">ATCC 55737</strain>
    </source>
</reference>
<dbReference type="RefSeq" id="WP_062820321.1">
    <property type="nucleotide sequence ID" value="NZ_CP014352.1"/>
</dbReference>
<evidence type="ECO:0000313" key="4">
    <source>
        <dbReference type="Proteomes" id="UP000178666"/>
    </source>
</evidence>
<dbReference type="Proteomes" id="UP000075221">
    <property type="component" value="Chromosome"/>
</dbReference>
<accession>A0AAC8YGX7</accession>
<gene>
    <name evidence="2" type="ORF">A8L58_15940</name>
    <name evidence="1" type="ORF">AXH35_14485</name>
</gene>
<sequence>MSFTTDQTRLIVGWLDNHPEILSDAISWHIDSTTRPAPTVSILASGRQQLPEGAAWSPAWSFVSDIDGRKVTYREAVLHDSKDFRVIMRGFRTISAFDPLKPAEEASS</sequence>
<dbReference type="EMBL" id="CP014352">
    <property type="protein sequence ID" value="AMS06481.1"/>
    <property type="molecule type" value="Genomic_DNA"/>
</dbReference>
<dbReference type="AlphaFoldDB" id="A0AAC8YGX7"/>
<evidence type="ECO:0000313" key="1">
    <source>
        <dbReference type="EMBL" id="AMS06481.1"/>
    </source>
</evidence>